<gene>
    <name evidence="2" type="ORF">SAMD00023353_3600260</name>
</gene>
<dbReference type="OrthoDB" id="4773186at2759"/>
<organism evidence="2">
    <name type="scientific">Rosellinia necatrix</name>
    <name type="common">White root-rot fungus</name>
    <dbReference type="NCBI Taxonomy" id="77044"/>
    <lineage>
        <taxon>Eukaryota</taxon>
        <taxon>Fungi</taxon>
        <taxon>Dikarya</taxon>
        <taxon>Ascomycota</taxon>
        <taxon>Pezizomycotina</taxon>
        <taxon>Sordariomycetes</taxon>
        <taxon>Xylariomycetidae</taxon>
        <taxon>Xylariales</taxon>
        <taxon>Xylariaceae</taxon>
        <taxon>Rosellinia</taxon>
    </lineage>
</organism>
<name>A0A1W2TN02_ROSNE</name>
<feature type="compositionally biased region" description="Basic and acidic residues" evidence="1">
    <location>
        <begin position="147"/>
        <end position="160"/>
    </location>
</feature>
<feature type="compositionally biased region" description="Pro residues" evidence="1">
    <location>
        <begin position="11"/>
        <end position="25"/>
    </location>
</feature>
<dbReference type="Proteomes" id="UP000054516">
    <property type="component" value="Unassembled WGS sequence"/>
</dbReference>
<accession>A0A1W2TN02</accession>
<evidence type="ECO:0000256" key="1">
    <source>
        <dbReference type="SAM" id="MobiDB-lite"/>
    </source>
</evidence>
<feature type="compositionally biased region" description="Basic residues" evidence="1">
    <location>
        <begin position="121"/>
        <end position="131"/>
    </location>
</feature>
<sequence>MADIDIRRPSTPKPTPKPTSKPTPNPASTHTPKPTLSKMLFDRDMTYSENTSPFLSHFKSQPPASFSPSFSSGPSESYTRLSRSSSNSSLLSSYSATTSTSATSTDDNESGDGFCLVGILKKPRRFRNKSQKRQDLSHGRHQSSSRNHHDANHGNGHHHDDDDDGDDDTEDEQGQQEDDDDEWGECEDDESECEVLFERNVTFAEPLATDIITGTEVSPSSRSRLEWTALRARACLERERAKLEGAWTGREEEQDEEQQEAPRDARGSAAVQRGEEGCGEEEDGCISKRPCEFDLADDQRHWQNDSGLGRGKEGKRRCGVEAEVEHLVREITETVVRQAEQR</sequence>
<feature type="region of interest" description="Disordered" evidence="1">
    <location>
        <begin position="243"/>
        <end position="283"/>
    </location>
</feature>
<evidence type="ECO:0000313" key="2">
    <source>
        <dbReference type="EMBL" id="GAP89730.1"/>
    </source>
</evidence>
<keyword evidence="3" id="KW-1185">Reference proteome</keyword>
<feature type="compositionally biased region" description="Low complexity" evidence="1">
    <location>
        <begin position="58"/>
        <end position="105"/>
    </location>
</feature>
<feature type="compositionally biased region" description="Acidic residues" evidence="1">
    <location>
        <begin position="161"/>
        <end position="195"/>
    </location>
</feature>
<evidence type="ECO:0000313" key="3">
    <source>
        <dbReference type="Proteomes" id="UP000054516"/>
    </source>
</evidence>
<dbReference type="EMBL" id="DF977481">
    <property type="protein sequence ID" value="GAP89730.1"/>
    <property type="molecule type" value="Genomic_DNA"/>
</dbReference>
<feature type="region of interest" description="Disordered" evidence="1">
    <location>
        <begin position="1"/>
        <end position="36"/>
    </location>
</feature>
<protein>
    <submittedName>
        <fullName evidence="2">Uncharacterized protein</fullName>
    </submittedName>
</protein>
<proteinExistence type="predicted"/>
<feature type="region of interest" description="Disordered" evidence="1">
    <location>
        <begin position="50"/>
        <end position="198"/>
    </location>
</feature>
<reference evidence="2" key="1">
    <citation type="submission" date="2016-03" db="EMBL/GenBank/DDBJ databases">
        <title>Draft genome sequence of Rosellinia necatrix.</title>
        <authorList>
            <person name="Kanematsu S."/>
        </authorList>
    </citation>
    <scope>NUCLEOTIDE SEQUENCE [LARGE SCALE GENOMIC DNA]</scope>
    <source>
        <strain evidence="2">W97</strain>
    </source>
</reference>
<dbReference type="AlphaFoldDB" id="A0A1W2TN02"/>